<sequence length="282" mass="30710">MNQKFIKTWWAYTSILLGVWLIDALNPSTAQQKLQVRVNRWLEVRNPTGEVFYHREQTSQVARSGMRLQGVGDAITTKNQSSTKLALDNGIGFIQVGENTTLNVQQLQTTKSGGRITKLQVTSGQVRLQVRRFTTPESRLEIQTPAGISGVRGTEFGVNVQPNGNMAVATLNGGVATIAQGQSVLVKAGFQNLTIPGQPPSKPVPIRENPYLNIIQLVAQGNQVRIVGSIDPVNILAIAQKTQTTDLNGKFDITLPLPANRKVEAVVVTPLGKKQLYELAVP</sequence>
<name>A0ABR8D4G5_9NOST</name>
<dbReference type="Proteomes" id="UP000661112">
    <property type="component" value="Unassembled WGS sequence"/>
</dbReference>
<feature type="domain" description="FecR protein" evidence="1">
    <location>
        <begin position="73"/>
        <end position="175"/>
    </location>
</feature>
<protein>
    <submittedName>
        <fullName evidence="2">FecR domain-containing protein</fullName>
    </submittedName>
</protein>
<dbReference type="PANTHER" id="PTHR38731:SF1">
    <property type="entry name" value="FECR PROTEIN DOMAIN-CONTAINING PROTEIN"/>
    <property type="match status" value="1"/>
</dbReference>
<dbReference type="Pfam" id="PF04773">
    <property type="entry name" value="FecR"/>
    <property type="match status" value="1"/>
</dbReference>
<organism evidence="2 3">
    <name type="scientific">Anabaena azotica FACHB-119</name>
    <dbReference type="NCBI Taxonomy" id="947527"/>
    <lineage>
        <taxon>Bacteria</taxon>
        <taxon>Bacillati</taxon>
        <taxon>Cyanobacteriota</taxon>
        <taxon>Cyanophyceae</taxon>
        <taxon>Nostocales</taxon>
        <taxon>Nostocaceae</taxon>
        <taxon>Anabaena</taxon>
        <taxon>Anabaena azotica</taxon>
    </lineage>
</organism>
<dbReference type="Gene3D" id="2.60.120.1440">
    <property type="match status" value="1"/>
</dbReference>
<dbReference type="RefSeq" id="WP_190471951.1">
    <property type="nucleotide sequence ID" value="NZ_JACJSG010000014.1"/>
</dbReference>
<evidence type="ECO:0000313" key="3">
    <source>
        <dbReference type="Proteomes" id="UP000661112"/>
    </source>
</evidence>
<gene>
    <name evidence="2" type="ORF">H6G83_12150</name>
</gene>
<evidence type="ECO:0000313" key="2">
    <source>
        <dbReference type="EMBL" id="MBD2501341.1"/>
    </source>
</evidence>
<comment type="caution">
    <text evidence="2">The sequence shown here is derived from an EMBL/GenBank/DDBJ whole genome shotgun (WGS) entry which is preliminary data.</text>
</comment>
<proteinExistence type="predicted"/>
<keyword evidence="3" id="KW-1185">Reference proteome</keyword>
<reference evidence="2 3" key="1">
    <citation type="journal article" date="2020" name="ISME J.">
        <title>Comparative genomics reveals insights into cyanobacterial evolution and habitat adaptation.</title>
        <authorList>
            <person name="Chen M.Y."/>
            <person name="Teng W.K."/>
            <person name="Zhao L."/>
            <person name="Hu C.X."/>
            <person name="Zhou Y.K."/>
            <person name="Han B.P."/>
            <person name="Song L.R."/>
            <person name="Shu W.S."/>
        </authorList>
    </citation>
    <scope>NUCLEOTIDE SEQUENCE [LARGE SCALE GENOMIC DNA]</scope>
    <source>
        <strain evidence="2 3">FACHB-119</strain>
    </source>
</reference>
<evidence type="ECO:0000259" key="1">
    <source>
        <dbReference type="Pfam" id="PF04773"/>
    </source>
</evidence>
<accession>A0ABR8D4G5</accession>
<dbReference type="EMBL" id="JACJSG010000014">
    <property type="protein sequence ID" value="MBD2501341.1"/>
    <property type="molecule type" value="Genomic_DNA"/>
</dbReference>
<dbReference type="InterPro" id="IPR006860">
    <property type="entry name" value="FecR"/>
</dbReference>
<dbReference type="PANTHER" id="PTHR38731">
    <property type="entry name" value="LIPL45-RELATED LIPOPROTEIN-RELATED"/>
    <property type="match status" value="1"/>
</dbReference>